<evidence type="ECO:0000256" key="6">
    <source>
        <dbReference type="ARBA" id="ARBA00023004"/>
    </source>
</evidence>
<evidence type="ECO:0000256" key="7">
    <source>
        <dbReference type="ARBA" id="ARBA00023033"/>
    </source>
</evidence>
<dbReference type="PRINTS" id="PR00385">
    <property type="entry name" value="P450"/>
</dbReference>
<evidence type="ECO:0000313" key="11">
    <source>
        <dbReference type="EMBL" id="ETS78441.1"/>
    </source>
</evidence>
<dbReference type="PANTHER" id="PTHR24305:SF230">
    <property type="entry name" value="P450, PUTATIVE (EUROFUNG)-RELATED"/>
    <property type="match status" value="1"/>
</dbReference>
<evidence type="ECO:0000313" key="12">
    <source>
        <dbReference type="Proteomes" id="UP000030651"/>
    </source>
</evidence>
<dbReference type="PROSITE" id="PS00086">
    <property type="entry name" value="CYTOCHROME_P450"/>
    <property type="match status" value="1"/>
</dbReference>
<sequence length="297" mass="33469">MLDNASYDPWIETLNSSTQQIAFVQSMVGLGFGWLIGLLFRFIASDIETHANSTKVKIDRRRLITTDRSDLIEPLLKLHESDKLPMPKVISNAGTLLAAGSETTATLLTGVTYLLCKTPEALKKVTQEVRAAYKSEDEITLISVSKLDYMLASLDEAMRLYPPVAMGLPRTIRQGGDQVAGHFLPEGTVAAVYQWAANRSTMNFHNPLAYRPERFLSDRPAGFDRDRREAMQPFSVGPRNCVGKNLAIAEMRQILARILFSFDIELVDPNLDWLHVDYQKSFFLWDKPPMEVYLTPV</sequence>
<organism evidence="11 12">
    <name type="scientific">Pestalotiopsis fici (strain W106-1 / CGMCC3.15140)</name>
    <dbReference type="NCBI Taxonomy" id="1229662"/>
    <lineage>
        <taxon>Eukaryota</taxon>
        <taxon>Fungi</taxon>
        <taxon>Dikarya</taxon>
        <taxon>Ascomycota</taxon>
        <taxon>Pezizomycotina</taxon>
        <taxon>Sordariomycetes</taxon>
        <taxon>Xylariomycetidae</taxon>
        <taxon>Amphisphaeriales</taxon>
        <taxon>Sporocadaceae</taxon>
        <taxon>Pestalotiopsis</taxon>
    </lineage>
</organism>
<dbReference type="PANTHER" id="PTHR24305">
    <property type="entry name" value="CYTOCHROME P450"/>
    <property type="match status" value="1"/>
</dbReference>
<evidence type="ECO:0000256" key="2">
    <source>
        <dbReference type="ARBA" id="ARBA00010617"/>
    </source>
</evidence>
<dbReference type="PRINTS" id="PR00463">
    <property type="entry name" value="EP450I"/>
</dbReference>
<dbReference type="OrthoDB" id="1470350at2759"/>
<dbReference type="InParanoid" id="W3WZX7"/>
<keyword evidence="7 9" id="KW-0503">Monooxygenase</keyword>
<dbReference type="Gene3D" id="1.10.630.10">
    <property type="entry name" value="Cytochrome P450"/>
    <property type="match status" value="1"/>
</dbReference>
<dbReference type="Pfam" id="PF00067">
    <property type="entry name" value="p450"/>
    <property type="match status" value="1"/>
</dbReference>
<dbReference type="HOGENOM" id="CLU_001570_14_11_1"/>
<name>W3WZX7_PESFW</name>
<evidence type="ECO:0000256" key="1">
    <source>
        <dbReference type="ARBA" id="ARBA00001971"/>
    </source>
</evidence>
<keyword evidence="12" id="KW-1185">Reference proteome</keyword>
<evidence type="ECO:0000256" key="8">
    <source>
        <dbReference type="PIRSR" id="PIRSR602401-1"/>
    </source>
</evidence>
<dbReference type="OMA" id="NEHMGAN"/>
<dbReference type="AlphaFoldDB" id="W3WZX7"/>
<feature type="binding site" description="axial binding residue" evidence="8">
    <location>
        <position position="241"/>
    </location>
    <ligand>
        <name>heme</name>
        <dbReference type="ChEBI" id="CHEBI:30413"/>
    </ligand>
    <ligandPart>
        <name>Fe</name>
        <dbReference type="ChEBI" id="CHEBI:18248"/>
    </ligandPart>
</feature>
<gene>
    <name evidence="11" type="ORF">PFICI_10503</name>
</gene>
<protein>
    <recommendedName>
        <fullName evidence="13">Isotrichodermin C-15 hydroxylase</fullName>
    </recommendedName>
</protein>
<dbReference type="KEGG" id="pfy:PFICI_10503"/>
<comment type="cofactor">
    <cofactor evidence="1 8">
        <name>heme</name>
        <dbReference type="ChEBI" id="CHEBI:30413"/>
    </cofactor>
</comment>
<dbReference type="GO" id="GO:0005506">
    <property type="term" value="F:iron ion binding"/>
    <property type="evidence" value="ECO:0007669"/>
    <property type="project" value="InterPro"/>
</dbReference>
<proteinExistence type="inferred from homology"/>
<evidence type="ECO:0008006" key="13">
    <source>
        <dbReference type="Google" id="ProtNLM"/>
    </source>
</evidence>
<feature type="transmembrane region" description="Helical" evidence="10">
    <location>
        <begin position="20"/>
        <end position="40"/>
    </location>
</feature>
<dbReference type="GO" id="GO:0020037">
    <property type="term" value="F:heme binding"/>
    <property type="evidence" value="ECO:0007669"/>
    <property type="project" value="InterPro"/>
</dbReference>
<keyword evidence="5 9" id="KW-0560">Oxidoreductase</keyword>
<dbReference type="GO" id="GO:0016705">
    <property type="term" value="F:oxidoreductase activity, acting on paired donors, with incorporation or reduction of molecular oxygen"/>
    <property type="evidence" value="ECO:0007669"/>
    <property type="project" value="InterPro"/>
</dbReference>
<keyword evidence="6 8" id="KW-0408">Iron</keyword>
<dbReference type="InterPro" id="IPR050121">
    <property type="entry name" value="Cytochrome_P450_monoxygenase"/>
</dbReference>
<keyword evidence="10" id="KW-1133">Transmembrane helix</keyword>
<dbReference type="Proteomes" id="UP000030651">
    <property type="component" value="Unassembled WGS sequence"/>
</dbReference>
<reference evidence="12" key="1">
    <citation type="journal article" date="2015" name="BMC Genomics">
        <title>Genomic and transcriptomic analysis of the endophytic fungus Pestalotiopsis fici reveals its lifestyle and high potential for synthesis of natural products.</title>
        <authorList>
            <person name="Wang X."/>
            <person name="Zhang X."/>
            <person name="Liu L."/>
            <person name="Xiang M."/>
            <person name="Wang W."/>
            <person name="Sun X."/>
            <person name="Che Y."/>
            <person name="Guo L."/>
            <person name="Liu G."/>
            <person name="Guo L."/>
            <person name="Wang C."/>
            <person name="Yin W.B."/>
            <person name="Stadler M."/>
            <person name="Zhang X."/>
            <person name="Liu X."/>
        </authorList>
    </citation>
    <scope>NUCLEOTIDE SEQUENCE [LARGE SCALE GENOMIC DNA]</scope>
    <source>
        <strain evidence="12">W106-1 / CGMCC3.15140</strain>
    </source>
</reference>
<keyword evidence="10" id="KW-0812">Transmembrane</keyword>
<evidence type="ECO:0000256" key="5">
    <source>
        <dbReference type="ARBA" id="ARBA00023002"/>
    </source>
</evidence>
<comment type="similarity">
    <text evidence="2 9">Belongs to the cytochrome P450 family.</text>
</comment>
<evidence type="ECO:0000256" key="10">
    <source>
        <dbReference type="SAM" id="Phobius"/>
    </source>
</evidence>
<keyword evidence="3 8" id="KW-0349">Heme</keyword>
<keyword evidence="10" id="KW-0472">Membrane</keyword>
<accession>W3WZX7</accession>
<dbReference type="InterPro" id="IPR002401">
    <property type="entry name" value="Cyt_P450_E_grp-I"/>
</dbReference>
<dbReference type="InterPro" id="IPR036396">
    <property type="entry name" value="Cyt_P450_sf"/>
</dbReference>
<dbReference type="GO" id="GO:0004497">
    <property type="term" value="F:monooxygenase activity"/>
    <property type="evidence" value="ECO:0007669"/>
    <property type="project" value="UniProtKB-KW"/>
</dbReference>
<evidence type="ECO:0000256" key="4">
    <source>
        <dbReference type="ARBA" id="ARBA00022723"/>
    </source>
</evidence>
<dbReference type="EMBL" id="KI912115">
    <property type="protein sequence ID" value="ETS78441.1"/>
    <property type="molecule type" value="Genomic_DNA"/>
</dbReference>
<dbReference type="InterPro" id="IPR001128">
    <property type="entry name" value="Cyt_P450"/>
</dbReference>
<evidence type="ECO:0000256" key="9">
    <source>
        <dbReference type="RuleBase" id="RU000461"/>
    </source>
</evidence>
<dbReference type="STRING" id="1229662.W3WZX7"/>
<dbReference type="SUPFAM" id="SSF48264">
    <property type="entry name" value="Cytochrome P450"/>
    <property type="match status" value="1"/>
</dbReference>
<dbReference type="InterPro" id="IPR017972">
    <property type="entry name" value="Cyt_P450_CS"/>
</dbReference>
<evidence type="ECO:0000256" key="3">
    <source>
        <dbReference type="ARBA" id="ARBA00022617"/>
    </source>
</evidence>
<dbReference type="RefSeq" id="XP_007837275.1">
    <property type="nucleotide sequence ID" value="XM_007839084.1"/>
</dbReference>
<dbReference type="GeneID" id="19275516"/>
<dbReference type="eggNOG" id="KOG0158">
    <property type="taxonomic scope" value="Eukaryota"/>
</dbReference>
<keyword evidence="4 8" id="KW-0479">Metal-binding</keyword>